<evidence type="ECO:0000256" key="6">
    <source>
        <dbReference type="ARBA" id="ARBA00035024"/>
    </source>
</evidence>
<keyword evidence="2" id="KW-0662">Pyridine nucleotide biosynthesis</keyword>
<organism evidence="9 10">
    <name type="scientific">Tautonia plasticadhaerens</name>
    <dbReference type="NCBI Taxonomy" id="2527974"/>
    <lineage>
        <taxon>Bacteria</taxon>
        <taxon>Pseudomonadati</taxon>
        <taxon>Planctomycetota</taxon>
        <taxon>Planctomycetia</taxon>
        <taxon>Isosphaerales</taxon>
        <taxon>Isosphaeraceae</taxon>
        <taxon>Tautonia</taxon>
    </lineage>
</organism>
<dbReference type="Proteomes" id="UP000317835">
    <property type="component" value="Plasmid pElP_1"/>
</dbReference>
<dbReference type="InterPro" id="IPR016471">
    <property type="entry name" value="Nicotinamide_PRibTrfase"/>
</dbReference>
<evidence type="ECO:0000256" key="7">
    <source>
        <dbReference type="ARBA" id="ARBA00035036"/>
    </source>
</evidence>
<comment type="pathway">
    <text evidence="5">Cofactor biosynthesis; NAD(+) biosynthesis; nicotinamide D-ribonucleotide from 5-phospho-alpha-D-ribose 1-diphosphate and nicotinamide: step 1/1.</text>
</comment>
<sequence length="245" mass="26471">MCMGTCEGEIETFRRLITRLYPAGIVSIVSDTWDFWQVNNGFAAELKPEILAREGKLVFRPDSGDPVRIICGDPDAPADSPAFKGAVECLWGIFGGTTTEKGFRVLDGHVGLIYGDSITLARAEAILAGLEAKGIASNNVVFGVGSYTYQYATRDTFGFAVKSTYGEINGGGREIYKDPKTDDGVKKSARGLLKVMNVDGVYCLADRQELIDADDCSMQKVFCDGKLLIDDSIAAVRARLTNKAA</sequence>
<dbReference type="PANTHER" id="PTHR43816">
    <property type="entry name" value="NICOTINAMIDE PHOSPHORIBOSYLTRANSFERASE"/>
    <property type="match status" value="1"/>
</dbReference>
<keyword evidence="10" id="KW-1185">Reference proteome</keyword>
<dbReference type="EC" id="2.4.2.12" evidence="6"/>
<evidence type="ECO:0000313" key="10">
    <source>
        <dbReference type="Proteomes" id="UP000317835"/>
    </source>
</evidence>
<evidence type="ECO:0000313" key="9">
    <source>
        <dbReference type="EMBL" id="QDV39232.1"/>
    </source>
</evidence>
<keyword evidence="9" id="KW-0614">Plasmid</keyword>
<dbReference type="Gene3D" id="3.20.20.70">
    <property type="entry name" value="Aldolase class I"/>
    <property type="match status" value="1"/>
</dbReference>
<dbReference type="GO" id="GO:0047280">
    <property type="term" value="F:nicotinamide phosphoribosyltransferase activity"/>
    <property type="evidence" value="ECO:0007669"/>
    <property type="project" value="UniProtKB-EC"/>
</dbReference>
<dbReference type="PANTHER" id="PTHR43816:SF1">
    <property type="entry name" value="NICOTINAMIDE PHOSPHORIBOSYLTRANSFERASE"/>
    <property type="match status" value="1"/>
</dbReference>
<evidence type="ECO:0000256" key="1">
    <source>
        <dbReference type="ARBA" id="ARBA00010897"/>
    </source>
</evidence>
<evidence type="ECO:0000259" key="8">
    <source>
        <dbReference type="Pfam" id="PF04095"/>
    </source>
</evidence>
<dbReference type="InterPro" id="IPR041525">
    <property type="entry name" value="N/Namide_PRibTrfase"/>
</dbReference>
<geneLocation type="plasmid" evidence="10">
    <name>pelp_1</name>
</geneLocation>
<dbReference type="InterPro" id="IPR036068">
    <property type="entry name" value="Nicotinate_pribotase-like_C"/>
</dbReference>
<keyword evidence="3 9" id="KW-0328">Glycosyltransferase</keyword>
<dbReference type="InterPro" id="IPR013785">
    <property type="entry name" value="Aldolase_TIM"/>
</dbReference>
<protein>
    <recommendedName>
        <fullName evidence="7">Nicotinamide phosphoribosyltransferase</fullName>
        <ecNumber evidence="6">2.4.2.12</ecNumber>
    </recommendedName>
</protein>
<dbReference type="GO" id="GO:0009435">
    <property type="term" value="P:NAD+ biosynthetic process"/>
    <property type="evidence" value="ECO:0007669"/>
    <property type="project" value="InterPro"/>
</dbReference>
<name>A0A518HEG2_9BACT</name>
<evidence type="ECO:0000256" key="4">
    <source>
        <dbReference type="ARBA" id="ARBA00022679"/>
    </source>
</evidence>
<dbReference type="AlphaFoldDB" id="A0A518HEG2"/>
<evidence type="ECO:0000256" key="3">
    <source>
        <dbReference type="ARBA" id="ARBA00022676"/>
    </source>
</evidence>
<reference evidence="9 10" key="1">
    <citation type="submission" date="2019-02" db="EMBL/GenBank/DDBJ databases">
        <title>Deep-cultivation of Planctomycetes and their phenomic and genomic characterization uncovers novel biology.</title>
        <authorList>
            <person name="Wiegand S."/>
            <person name="Jogler M."/>
            <person name="Boedeker C."/>
            <person name="Pinto D."/>
            <person name="Vollmers J."/>
            <person name="Rivas-Marin E."/>
            <person name="Kohn T."/>
            <person name="Peeters S.H."/>
            <person name="Heuer A."/>
            <person name="Rast P."/>
            <person name="Oberbeckmann S."/>
            <person name="Bunk B."/>
            <person name="Jeske O."/>
            <person name="Meyerdierks A."/>
            <person name="Storesund J.E."/>
            <person name="Kallscheuer N."/>
            <person name="Luecker S."/>
            <person name="Lage O.M."/>
            <person name="Pohl T."/>
            <person name="Merkel B.J."/>
            <person name="Hornburger P."/>
            <person name="Mueller R.-W."/>
            <person name="Bruemmer F."/>
            <person name="Labrenz M."/>
            <person name="Spormann A.M."/>
            <person name="Op den Camp H."/>
            <person name="Overmann J."/>
            <person name="Amann R."/>
            <person name="Jetten M.S.M."/>
            <person name="Mascher T."/>
            <person name="Medema M.H."/>
            <person name="Devos D.P."/>
            <person name="Kaster A.-K."/>
            <person name="Ovreas L."/>
            <person name="Rohde M."/>
            <person name="Galperin M.Y."/>
            <person name="Jogler C."/>
        </authorList>
    </citation>
    <scope>NUCLEOTIDE SEQUENCE [LARGE SCALE GENOMIC DNA]</scope>
    <source>
        <strain evidence="9 10">ElP</strain>
        <plasmid evidence="10">pelp_1</plasmid>
    </source>
</reference>
<evidence type="ECO:0000256" key="5">
    <source>
        <dbReference type="ARBA" id="ARBA00035007"/>
    </source>
</evidence>
<comment type="similarity">
    <text evidence="1">Belongs to the NAPRTase family.</text>
</comment>
<evidence type="ECO:0000256" key="2">
    <source>
        <dbReference type="ARBA" id="ARBA00022642"/>
    </source>
</evidence>
<gene>
    <name evidence="9" type="ORF">ElP_71960</name>
</gene>
<keyword evidence="4 9" id="KW-0808">Transferase</keyword>
<dbReference type="SUPFAM" id="SSF51690">
    <property type="entry name" value="Nicotinate/Quinolinate PRTase C-terminal domain-like"/>
    <property type="match status" value="1"/>
</dbReference>
<feature type="domain" description="Nicotinate/nicotinamide phosphoribosyltransferase" evidence="8">
    <location>
        <begin position="31"/>
        <end position="192"/>
    </location>
</feature>
<dbReference type="EMBL" id="CP036427">
    <property type="protein sequence ID" value="QDV39232.1"/>
    <property type="molecule type" value="Genomic_DNA"/>
</dbReference>
<proteinExistence type="inferred from homology"/>
<dbReference type="KEGG" id="tpla:ElP_71960"/>
<dbReference type="Pfam" id="PF04095">
    <property type="entry name" value="NAPRTase"/>
    <property type="match status" value="1"/>
</dbReference>
<accession>A0A518HEG2</accession>